<dbReference type="AlphaFoldDB" id="A0ABC9FI31"/>
<dbReference type="EMBL" id="OZ075116">
    <property type="protein sequence ID" value="CAL5074823.1"/>
    <property type="molecule type" value="Genomic_DNA"/>
</dbReference>
<feature type="transmembrane region" description="Helical" evidence="1">
    <location>
        <begin position="185"/>
        <end position="208"/>
    </location>
</feature>
<dbReference type="Pfam" id="PF04578">
    <property type="entry name" value="DUF594"/>
    <property type="match status" value="1"/>
</dbReference>
<dbReference type="InterPro" id="IPR007658">
    <property type="entry name" value="DUF594"/>
</dbReference>
<keyword evidence="1" id="KW-0472">Membrane</keyword>
<feature type="domain" description="DUF4220" evidence="2">
    <location>
        <begin position="108"/>
        <end position="527"/>
    </location>
</feature>
<organism evidence="3 4">
    <name type="scientific">Urochloa decumbens</name>
    <dbReference type="NCBI Taxonomy" id="240449"/>
    <lineage>
        <taxon>Eukaryota</taxon>
        <taxon>Viridiplantae</taxon>
        <taxon>Streptophyta</taxon>
        <taxon>Embryophyta</taxon>
        <taxon>Tracheophyta</taxon>
        <taxon>Spermatophyta</taxon>
        <taxon>Magnoliopsida</taxon>
        <taxon>Liliopsida</taxon>
        <taxon>Poales</taxon>
        <taxon>Poaceae</taxon>
        <taxon>PACMAD clade</taxon>
        <taxon>Panicoideae</taxon>
        <taxon>Panicodae</taxon>
        <taxon>Paniceae</taxon>
        <taxon>Melinidinae</taxon>
        <taxon>Urochloa</taxon>
    </lineage>
</organism>
<keyword evidence="1" id="KW-0812">Transmembrane</keyword>
<feature type="transmembrane region" description="Helical" evidence="1">
    <location>
        <begin position="60"/>
        <end position="82"/>
    </location>
</feature>
<evidence type="ECO:0000259" key="2">
    <source>
        <dbReference type="Pfam" id="PF13968"/>
    </source>
</evidence>
<feature type="transmembrane region" description="Helical" evidence="1">
    <location>
        <begin position="144"/>
        <end position="165"/>
    </location>
</feature>
<accession>A0ABC9FI31</accession>
<feature type="transmembrane region" description="Helical" evidence="1">
    <location>
        <begin position="102"/>
        <end position="123"/>
    </location>
</feature>
<feature type="transmembrane region" description="Helical" evidence="1">
    <location>
        <begin position="28"/>
        <end position="48"/>
    </location>
</feature>
<name>A0ABC9FI31_9POAL</name>
<dbReference type="InterPro" id="IPR025315">
    <property type="entry name" value="DUF4220"/>
</dbReference>
<gene>
    <name evidence="3" type="ORF">URODEC1_LOCUS105413</name>
</gene>
<feature type="transmembrane region" description="Helical" evidence="1">
    <location>
        <begin position="390"/>
        <end position="411"/>
    </location>
</feature>
<keyword evidence="1" id="KW-1133">Transmembrane helix</keyword>
<evidence type="ECO:0000313" key="4">
    <source>
        <dbReference type="Proteomes" id="UP001497457"/>
    </source>
</evidence>
<evidence type="ECO:0000313" key="3">
    <source>
        <dbReference type="EMBL" id="CAL5074823.1"/>
    </source>
</evidence>
<dbReference type="PANTHER" id="PTHR31325">
    <property type="entry name" value="OS01G0798800 PROTEIN-RELATED"/>
    <property type="match status" value="1"/>
</dbReference>
<reference evidence="3" key="1">
    <citation type="submission" date="2024-10" db="EMBL/GenBank/DDBJ databases">
        <authorList>
            <person name="Ryan C."/>
        </authorList>
    </citation>
    <scope>NUCLEOTIDE SEQUENCE [LARGE SCALE GENOMIC DNA]</scope>
</reference>
<protein>
    <recommendedName>
        <fullName evidence="2">DUF4220 domain-containing protein</fullName>
    </recommendedName>
</protein>
<keyword evidence="4" id="KW-1185">Reference proteome</keyword>
<dbReference type="Proteomes" id="UP001497457">
    <property type="component" value="Chromosome 6rd"/>
</dbReference>
<proteinExistence type="predicted"/>
<sequence>MDRNSTQVCPDVLLDRFGSNIAQKMGRVNGLMLINAILMGIVVGVGTFAPRYRRNTVIRYLLLGASTLFLPIVSQVSSTVGTDVYFTSSLYGRQVVAGRCEPGIHLILVLVWTAVVVTIGVNTSTVVAGHAREGRRTVDPPTELLVKAIWVLYLLLITSSTRGFLSTTNHVGRLLKNEKMKQQVARIFGPLMVLPYIKIVQKVVGFYFGQQSVRFGRNPQLIVGYMDEQLEETPKSEHLDQHISTPPALVVRGEECFTLEEQPHVYILKDKTDPDQGNGDGRRRWWKGVFLKKRWKNMLVTLHRVWRLDDSILSPEHKDLCFSCALFKLLRCRFAKYTVSEAGFMKARNFFRREYIQSGHERVFRVIADELSFVHDYYCSSISVAYPHRVTASLTICISLMSIGYCLYMFVFVARALGHIGGYEQVVCKVWCPGQTTQRSGEKLGTNLYFGNTYYDVVPVYLVLALLMFSEAKDTVSYVCSNWTKVALVCSYVRHTGWQRSPVVQKVIGFVSKPCRSKLVSSSMDKMCQCSVLVLRPWEITLLPRRLLGFPNLRSTKVPSEVKEAVLDALNQALSSDHEGGDIKIQAPLPPISTPIVNAISECHKSVADTILSWHIATTIFEVKDPQPQDQKSHKVSTTLSCYCAYLVSYNAELLPDDDEWCKKLYKRAKKNADHVLARRAAASTSEDKYQELIRLMRAESTEEVLKSGARLGEELVEEATWELLAKFWSQMILYVAPSENLDGHAEAIAQGQGGELITLLWALREHAGIVDRSSDTRATV</sequence>
<evidence type="ECO:0000256" key="1">
    <source>
        <dbReference type="SAM" id="Phobius"/>
    </source>
</evidence>
<dbReference type="Pfam" id="PF13968">
    <property type="entry name" value="DUF4220"/>
    <property type="match status" value="1"/>
</dbReference>